<accession>A0A0B7MNI9</accession>
<keyword evidence="1" id="KW-1133">Transmembrane helix</keyword>
<dbReference type="Proteomes" id="UP000046155">
    <property type="component" value="Unassembled WGS sequence"/>
</dbReference>
<dbReference type="RefSeq" id="WP_052835526.1">
    <property type="nucleotide sequence ID" value="NZ_CDRZ01000239.1"/>
</dbReference>
<keyword evidence="1" id="KW-0812">Transmembrane</keyword>
<evidence type="ECO:0000313" key="3">
    <source>
        <dbReference type="Proteomes" id="UP000046155"/>
    </source>
</evidence>
<keyword evidence="1" id="KW-0472">Membrane</keyword>
<dbReference type="InterPro" id="IPR038690">
    <property type="entry name" value="NusG_2_sf"/>
</dbReference>
<evidence type="ECO:0000313" key="2">
    <source>
        <dbReference type="EMBL" id="CEO89252.1"/>
    </source>
</evidence>
<name>A0A0B7MNI9_9FIRM</name>
<keyword evidence="3" id="KW-1185">Reference proteome</keyword>
<sequence>MNIHIFKIGDKILVVSIAIIVVIFIAWNAFGAKPGENITAVITQNGKVIKEIKLSDLQDPEYIYIKGEINQVILAEKGRIRFLESNCPNQTCVNTGWLTKPGNKAVCIPSKVVITITGEQEVDIYLY</sequence>
<proteinExistence type="predicted"/>
<dbReference type="CDD" id="cd09846">
    <property type="entry name" value="DUF1312"/>
    <property type="match status" value="1"/>
</dbReference>
<organism evidence="2 3">
    <name type="scientific">Syntrophaceticus schinkii</name>
    <dbReference type="NCBI Taxonomy" id="499207"/>
    <lineage>
        <taxon>Bacteria</taxon>
        <taxon>Bacillati</taxon>
        <taxon>Bacillota</taxon>
        <taxon>Clostridia</taxon>
        <taxon>Thermoanaerobacterales</taxon>
        <taxon>Thermoanaerobacterales Family III. Incertae Sedis</taxon>
        <taxon>Syntrophaceticus</taxon>
    </lineage>
</organism>
<evidence type="ECO:0000256" key="1">
    <source>
        <dbReference type="SAM" id="Phobius"/>
    </source>
</evidence>
<gene>
    <name evidence="2" type="ORF">SSCH_420045</name>
</gene>
<feature type="transmembrane region" description="Helical" evidence="1">
    <location>
        <begin position="12"/>
        <end position="30"/>
    </location>
</feature>
<dbReference type="Gene3D" id="2.60.320.10">
    <property type="entry name" value="N-utilization substance G protein NusG, insert domain"/>
    <property type="match status" value="1"/>
</dbReference>
<dbReference type="EMBL" id="CDRZ01000239">
    <property type="protein sequence ID" value="CEO89252.1"/>
    <property type="molecule type" value="Genomic_DNA"/>
</dbReference>
<dbReference type="AlphaFoldDB" id="A0A0B7MNI9"/>
<reference evidence="3" key="1">
    <citation type="submission" date="2015-01" db="EMBL/GenBank/DDBJ databases">
        <authorList>
            <person name="Manzoor Shahid"/>
            <person name="Zubair Saima"/>
        </authorList>
    </citation>
    <scope>NUCLEOTIDE SEQUENCE [LARGE SCALE GENOMIC DNA]</scope>
    <source>
        <strain evidence="3">Sp3</strain>
    </source>
</reference>
<dbReference type="Pfam" id="PF07009">
    <property type="entry name" value="NusG_II"/>
    <property type="match status" value="1"/>
</dbReference>
<protein>
    <submittedName>
        <fullName evidence="2">Uncharacterized protein</fullName>
    </submittedName>
</protein>